<dbReference type="Proteomes" id="UP000823521">
    <property type="component" value="Unassembled WGS sequence"/>
</dbReference>
<protein>
    <submittedName>
        <fullName evidence="5">Beta-ketoacyl-ACP synthase 3</fullName>
        <ecNumber evidence="5">2.3.1.180</ecNumber>
    </submittedName>
</protein>
<dbReference type="EC" id="2.3.1.180" evidence="5"/>
<feature type="domain" description="Beta-ketoacyl-[acyl-carrier-protein] synthase III C-terminal" evidence="3">
    <location>
        <begin position="238"/>
        <end position="327"/>
    </location>
</feature>
<keyword evidence="6" id="KW-1185">Reference proteome</keyword>
<evidence type="ECO:0000259" key="4">
    <source>
        <dbReference type="Pfam" id="PF08545"/>
    </source>
</evidence>
<reference evidence="5 6" key="1">
    <citation type="submission" date="2019-12" db="EMBL/GenBank/DDBJ databases">
        <title>Whole genome sequencing of endophytic Actinobacterium Micromonospora sp. MPMI6T.</title>
        <authorList>
            <person name="Evv R."/>
            <person name="Podile A.R."/>
        </authorList>
    </citation>
    <scope>NUCLEOTIDE SEQUENCE [LARGE SCALE GENOMIC DNA]</scope>
    <source>
        <strain evidence="5 6">MPMI6</strain>
    </source>
</reference>
<dbReference type="GO" id="GO:0033818">
    <property type="term" value="F:beta-ketoacyl-acyl-carrier-protein synthase III activity"/>
    <property type="evidence" value="ECO:0007669"/>
    <property type="project" value="UniProtKB-EC"/>
</dbReference>
<dbReference type="InterPro" id="IPR013747">
    <property type="entry name" value="ACP_syn_III_C"/>
</dbReference>
<dbReference type="NCBIfam" id="NF006829">
    <property type="entry name" value="PRK09352.1"/>
    <property type="match status" value="1"/>
</dbReference>
<dbReference type="Gene3D" id="3.40.47.10">
    <property type="match status" value="1"/>
</dbReference>
<dbReference type="Pfam" id="PF08541">
    <property type="entry name" value="ACP_syn_III_C"/>
    <property type="match status" value="1"/>
</dbReference>
<dbReference type="PANTHER" id="PTHR34069">
    <property type="entry name" value="3-OXOACYL-[ACYL-CARRIER-PROTEIN] SYNTHASE 3"/>
    <property type="match status" value="1"/>
</dbReference>
<dbReference type="InterPro" id="IPR013751">
    <property type="entry name" value="ACP_syn_III_N"/>
</dbReference>
<name>A0ABS3VTP1_MICEH</name>
<feature type="domain" description="Beta-ketoacyl-[acyl-carrier-protein] synthase III N-terminal" evidence="4">
    <location>
        <begin position="116"/>
        <end position="195"/>
    </location>
</feature>
<dbReference type="InterPro" id="IPR016039">
    <property type="entry name" value="Thiolase-like"/>
</dbReference>
<dbReference type="RefSeq" id="WP_208814806.1">
    <property type="nucleotide sequence ID" value="NZ_WVUH01000153.1"/>
</dbReference>
<proteinExistence type="predicted"/>
<keyword evidence="1 5" id="KW-0808">Transferase</keyword>
<dbReference type="CDD" id="cd00830">
    <property type="entry name" value="KAS_III"/>
    <property type="match status" value="1"/>
</dbReference>
<sequence length="331" mass="34309">MNSTTRSHLESPFGIIGLGSYVPEGRVDNVELAQRIGMDPEWIMRRTGILSRATTRQEETLTHMASEAGRRALANAGVDPADVSVIIVATCTPGRFGPSIACGVQGQLGAAQAMALDLNAACTGFLYALHVALGLLQSGRSSGYALIVGADRYTPHVNYSDRVTAAIFADGAGAAVLAPVRQPYGIGEIVLGADGTKTDYAIVTPGPGARDPYVGTMQGRKVAEFFADIVPTMVKELLAQAELTLADVDLVVTHQANVQLIQTVLASIGVGPEKTLYTGDVYGNTGAASVPVTLGAAAANGRLRDGDTVLLAAVGAGMTWGACLLRWGTGR</sequence>
<dbReference type="Pfam" id="PF08545">
    <property type="entry name" value="ACP_syn_III"/>
    <property type="match status" value="1"/>
</dbReference>
<evidence type="ECO:0000256" key="1">
    <source>
        <dbReference type="ARBA" id="ARBA00022679"/>
    </source>
</evidence>
<accession>A0ABS3VTP1</accession>
<comment type="caution">
    <text evidence="5">The sequence shown here is derived from an EMBL/GenBank/DDBJ whole genome shotgun (WGS) entry which is preliminary data.</text>
</comment>
<evidence type="ECO:0000313" key="5">
    <source>
        <dbReference type="EMBL" id="MBO4207895.1"/>
    </source>
</evidence>
<evidence type="ECO:0000259" key="3">
    <source>
        <dbReference type="Pfam" id="PF08541"/>
    </source>
</evidence>
<keyword evidence="2 5" id="KW-0012">Acyltransferase</keyword>
<organism evidence="5 6">
    <name type="scientific">Micromonospora echinofusca</name>
    <dbReference type="NCBI Taxonomy" id="47858"/>
    <lineage>
        <taxon>Bacteria</taxon>
        <taxon>Bacillati</taxon>
        <taxon>Actinomycetota</taxon>
        <taxon>Actinomycetes</taxon>
        <taxon>Micromonosporales</taxon>
        <taxon>Micromonosporaceae</taxon>
        <taxon>Micromonospora</taxon>
    </lineage>
</organism>
<dbReference type="PANTHER" id="PTHR34069:SF2">
    <property type="entry name" value="BETA-KETOACYL-[ACYL-CARRIER-PROTEIN] SYNTHASE III"/>
    <property type="match status" value="1"/>
</dbReference>
<gene>
    <name evidence="5" type="ORF">GSF22_18055</name>
</gene>
<evidence type="ECO:0000313" key="6">
    <source>
        <dbReference type="Proteomes" id="UP000823521"/>
    </source>
</evidence>
<dbReference type="SUPFAM" id="SSF53901">
    <property type="entry name" value="Thiolase-like"/>
    <property type="match status" value="1"/>
</dbReference>
<dbReference type="EMBL" id="WVUH01000153">
    <property type="protein sequence ID" value="MBO4207895.1"/>
    <property type="molecule type" value="Genomic_DNA"/>
</dbReference>
<evidence type="ECO:0000256" key="2">
    <source>
        <dbReference type="ARBA" id="ARBA00023315"/>
    </source>
</evidence>